<dbReference type="PANTHER" id="PTHR11669">
    <property type="entry name" value="REPLICATION FACTOR C / DNA POLYMERASE III GAMMA-TAU SUBUNIT"/>
    <property type="match status" value="1"/>
</dbReference>
<dbReference type="CDD" id="cd00009">
    <property type="entry name" value="AAA"/>
    <property type="match status" value="1"/>
</dbReference>
<protein>
    <recommendedName>
        <fullName evidence="2">Replication factor C small subunit</fullName>
    </recommendedName>
    <alternativeName>
        <fullName evidence="6">Clamp loader small subunit</fullName>
    </alternativeName>
</protein>
<dbReference type="NCBIfam" id="NF001679">
    <property type="entry name" value="PRK00440.1"/>
    <property type="match status" value="1"/>
</dbReference>
<dbReference type="InterPro" id="IPR050238">
    <property type="entry name" value="DNA_Rep/Repair_Clamp_Loader"/>
</dbReference>
<dbReference type="GO" id="GO:0003677">
    <property type="term" value="F:DNA binding"/>
    <property type="evidence" value="ECO:0007669"/>
    <property type="project" value="InterPro"/>
</dbReference>
<accession>A0A0M0BSK6</accession>
<evidence type="ECO:0000313" key="9">
    <source>
        <dbReference type="Proteomes" id="UP000037210"/>
    </source>
</evidence>
<dbReference type="SUPFAM" id="SSF48019">
    <property type="entry name" value="post-AAA+ oligomerization domain-like"/>
    <property type="match status" value="1"/>
</dbReference>
<dbReference type="Proteomes" id="UP000037210">
    <property type="component" value="Unassembled WGS sequence"/>
</dbReference>
<reference evidence="8 9" key="1">
    <citation type="submission" date="2015-06" db="EMBL/GenBank/DDBJ databases">
        <title>New insights into the roles of widespread benthic archaea in carbon and nitrogen cycling.</title>
        <authorList>
            <person name="Lazar C.S."/>
            <person name="Baker B.J."/>
            <person name="Seitz K.W."/>
            <person name="Hyde A.S."/>
            <person name="Dick G.J."/>
            <person name="Hinrichs K.-U."/>
            <person name="Teske A.P."/>
        </authorList>
    </citation>
    <scope>NUCLEOTIDE SEQUENCE [LARGE SCALE GENOMIC DNA]</scope>
    <source>
        <strain evidence="8">DG-45</strain>
    </source>
</reference>
<evidence type="ECO:0000256" key="1">
    <source>
        <dbReference type="ARBA" id="ARBA00009668"/>
    </source>
</evidence>
<dbReference type="Gene3D" id="1.20.272.10">
    <property type="match status" value="1"/>
</dbReference>
<dbReference type="InterPro" id="IPR027417">
    <property type="entry name" value="P-loop_NTPase"/>
</dbReference>
<dbReference type="FunFam" id="1.20.272.10:FF:000029">
    <property type="entry name" value="Replication factor C small subunit"/>
    <property type="match status" value="1"/>
</dbReference>
<dbReference type="InterPro" id="IPR008921">
    <property type="entry name" value="DNA_pol3_clamp-load_cplx_C"/>
</dbReference>
<dbReference type="SUPFAM" id="SSF52540">
    <property type="entry name" value="P-loop containing nucleoside triphosphate hydrolases"/>
    <property type="match status" value="1"/>
</dbReference>
<evidence type="ECO:0000256" key="4">
    <source>
        <dbReference type="ARBA" id="ARBA00022741"/>
    </source>
</evidence>
<proteinExistence type="inferred from homology"/>
<evidence type="ECO:0000256" key="3">
    <source>
        <dbReference type="ARBA" id="ARBA00022705"/>
    </source>
</evidence>
<dbReference type="SMART" id="SM00382">
    <property type="entry name" value="AAA"/>
    <property type="match status" value="1"/>
</dbReference>
<gene>
    <name evidence="8" type="ORF">AC482_00435</name>
</gene>
<keyword evidence="4" id="KW-0547">Nucleotide-binding</keyword>
<keyword evidence="5" id="KW-0067">ATP-binding</keyword>
<dbReference type="InterPro" id="IPR013748">
    <property type="entry name" value="Rep_factorC_C"/>
</dbReference>
<keyword evidence="3" id="KW-0235">DNA replication</keyword>
<dbReference type="GO" id="GO:0016887">
    <property type="term" value="F:ATP hydrolysis activity"/>
    <property type="evidence" value="ECO:0007669"/>
    <property type="project" value="InterPro"/>
</dbReference>
<dbReference type="GO" id="GO:0006261">
    <property type="term" value="P:DNA-templated DNA replication"/>
    <property type="evidence" value="ECO:0007669"/>
    <property type="project" value="TreeGrafter"/>
</dbReference>
<comment type="caution">
    <text evidence="8">The sequence shown here is derived from an EMBL/GenBank/DDBJ whole genome shotgun (WGS) entry which is preliminary data.</text>
</comment>
<dbReference type="Pfam" id="PF08542">
    <property type="entry name" value="Rep_fac_C"/>
    <property type="match status" value="1"/>
</dbReference>
<dbReference type="InterPro" id="IPR003959">
    <property type="entry name" value="ATPase_AAA_core"/>
</dbReference>
<dbReference type="FunFam" id="3.40.50.300:FF:000952">
    <property type="entry name" value="Replication factor C subunit 2"/>
    <property type="match status" value="1"/>
</dbReference>
<dbReference type="CDD" id="cd18140">
    <property type="entry name" value="HLD_clamp_RFC"/>
    <property type="match status" value="1"/>
</dbReference>
<dbReference type="Pfam" id="PF00004">
    <property type="entry name" value="AAA"/>
    <property type="match status" value="1"/>
</dbReference>
<evidence type="ECO:0000256" key="6">
    <source>
        <dbReference type="ARBA" id="ARBA00031749"/>
    </source>
</evidence>
<dbReference type="Pfam" id="PF21960">
    <property type="entry name" value="RCF1-5-like_lid"/>
    <property type="match status" value="1"/>
</dbReference>
<evidence type="ECO:0000256" key="2">
    <source>
        <dbReference type="ARBA" id="ARBA00014164"/>
    </source>
</evidence>
<dbReference type="InterPro" id="IPR003593">
    <property type="entry name" value="AAA+_ATPase"/>
</dbReference>
<organism evidence="8 9">
    <name type="scientific">miscellaneous Crenarchaeota group-15 archaeon DG-45</name>
    <dbReference type="NCBI Taxonomy" id="1685127"/>
    <lineage>
        <taxon>Archaea</taxon>
        <taxon>Candidatus Bathyarchaeota</taxon>
        <taxon>MCG-15</taxon>
    </lineage>
</organism>
<dbReference type="EMBL" id="LFWZ01000002">
    <property type="protein sequence ID" value="KON31562.1"/>
    <property type="molecule type" value="Genomic_DNA"/>
</dbReference>
<dbReference type="PANTHER" id="PTHR11669:SF20">
    <property type="entry name" value="REPLICATION FACTOR C SUBUNIT 4"/>
    <property type="match status" value="1"/>
</dbReference>
<sequence length="330" mass="36387">MGARCKGMSGGMWAEKYRPQSLDEMVNQAEIVSRLKTFVAERNLPHLLFVGPPGVGKTTSILALARDLYGPGYGSFILELNASDERGIDVIREKVKNWAGIRAIASAAPFKILIMDEADSLTAPAQHALRRTMERYTRTCRFCLLGNYSENIIEPIQSRCSIFRFGPLGEGDIKDWIRIIASKEGVDMIEEGLDAIYQASRGDMRKAINLLQAAAASQGGAVDDVVVYSVLGRVSPQRVREMISLGLKGEFIEAREVLRGLLIDEGLAAEDVLRMIYSEVMRLGIPERWKVRLSDAVGEVDYRLTQGSRPEIQLSALLAKLALAGEEMGP</sequence>
<dbReference type="GO" id="GO:0005663">
    <property type="term" value="C:DNA replication factor C complex"/>
    <property type="evidence" value="ECO:0007669"/>
    <property type="project" value="TreeGrafter"/>
</dbReference>
<dbReference type="AlphaFoldDB" id="A0A0M0BSK6"/>
<evidence type="ECO:0000259" key="7">
    <source>
        <dbReference type="SMART" id="SM00382"/>
    </source>
</evidence>
<dbReference type="GO" id="GO:0003689">
    <property type="term" value="F:DNA clamp loader activity"/>
    <property type="evidence" value="ECO:0007669"/>
    <property type="project" value="TreeGrafter"/>
</dbReference>
<dbReference type="Gene3D" id="1.10.8.60">
    <property type="match status" value="1"/>
</dbReference>
<evidence type="ECO:0000256" key="5">
    <source>
        <dbReference type="ARBA" id="ARBA00022840"/>
    </source>
</evidence>
<comment type="similarity">
    <text evidence="1">Belongs to the activator 1 small subunits family. RfcS subfamily.</text>
</comment>
<dbReference type="GO" id="GO:0006281">
    <property type="term" value="P:DNA repair"/>
    <property type="evidence" value="ECO:0007669"/>
    <property type="project" value="TreeGrafter"/>
</dbReference>
<name>A0A0M0BSK6_9ARCH</name>
<evidence type="ECO:0000313" key="8">
    <source>
        <dbReference type="EMBL" id="KON31562.1"/>
    </source>
</evidence>
<dbReference type="PATRIC" id="fig|1685127.3.peg.1435"/>
<feature type="domain" description="AAA+ ATPase" evidence="7">
    <location>
        <begin position="43"/>
        <end position="169"/>
    </location>
</feature>
<dbReference type="InterPro" id="IPR047854">
    <property type="entry name" value="RFC_lid"/>
</dbReference>
<dbReference type="GO" id="GO:0005524">
    <property type="term" value="F:ATP binding"/>
    <property type="evidence" value="ECO:0007669"/>
    <property type="project" value="UniProtKB-KW"/>
</dbReference>
<dbReference type="Gene3D" id="3.40.50.300">
    <property type="entry name" value="P-loop containing nucleotide triphosphate hydrolases"/>
    <property type="match status" value="1"/>
</dbReference>